<dbReference type="SMART" id="SM00421">
    <property type="entry name" value="HTH_LUXR"/>
    <property type="match status" value="1"/>
</dbReference>
<dbReference type="Proteomes" id="UP001549143">
    <property type="component" value="Unassembled WGS sequence"/>
</dbReference>
<dbReference type="Gene3D" id="1.10.10.10">
    <property type="entry name" value="Winged helix-like DNA-binding domain superfamily/Winged helix DNA-binding domain"/>
    <property type="match status" value="1"/>
</dbReference>
<evidence type="ECO:0000313" key="3">
    <source>
        <dbReference type="Proteomes" id="UP001549143"/>
    </source>
</evidence>
<dbReference type="SUPFAM" id="SSF46894">
    <property type="entry name" value="C-terminal effector domain of the bipartite response regulators"/>
    <property type="match status" value="1"/>
</dbReference>
<evidence type="ECO:0000259" key="1">
    <source>
        <dbReference type="PROSITE" id="PS00622"/>
    </source>
</evidence>
<dbReference type="InterPro" id="IPR036388">
    <property type="entry name" value="WH-like_DNA-bd_sf"/>
</dbReference>
<keyword evidence="3" id="KW-1185">Reference proteome</keyword>
<name>A0ABV2KJQ7_9HYPH</name>
<comment type="caution">
    <text evidence="2">The sequence shown here is derived from an EMBL/GenBank/DDBJ whole genome shotgun (WGS) entry which is preliminary data.</text>
</comment>
<accession>A0ABV2KJQ7</accession>
<sequence>MHQDVSKALDLIYEAAFVPETWSVVLDNMARAIGAEGTVLFNTRAASSRWLASAGIMGLINRIVEENWTSRNPRAERLLAVPHHGFQNEAEHFTKEEYNQYPIYTELMKPSGYGFGAATAITVPNGDNLIFSVEKKLANGPVDRKGIDYLDLLRPHLARSAMTSSRLEFGRITAAVEALQMTGLPSAVIGFDGQILAVNSLLEEFAPQVKLGAFDRLLFAHRPANLFMTEAIARAEDSAGPSAFLSRSFPLPQLGNAPAAIVHLVPVRGNARDLFSRAAFFLIITPVDRKRVPAAETIQGLFDLTPAEARVARCLATGGNVPAVAGMLSVSPETIRSHIKSILSKSGMARQAEFVAAVMSIRPVG</sequence>
<reference evidence="2 3" key="1">
    <citation type="submission" date="2024-06" db="EMBL/GenBank/DDBJ databases">
        <title>Genomic Encyclopedia of Type Strains, Phase IV (KMG-IV): sequencing the most valuable type-strain genomes for metagenomic binning, comparative biology and taxonomic classification.</title>
        <authorList>
            <person name="Goeker M."/>
        </authorList>
    </citation>
    <scope>NUCLEOTIDE SEQUENCE [LARGE SCALE GENOMIC DNA]</scope>
    <source>
        <strain evidence="2 3">DSM 19730</strain>
    </source>
</reference>
<protein>
    <submittedName>
        <fullName evidence="2">DNA-binding CsgD family transcriptional regulator</fullName>
    </submittedName>
</protein>
<gene>
    <name evidence="2" type="ORF">ABID44_001397</name>
</gene>
<proteinExistence type="predicted"/>
<dbReference type="InterPro" id="IPR000792">
    <property type="entry name" value="Tscrpt_reg_LuxR_C"/>
</dbReference>
<dbReference type="Pfam" id="PF00196">
    <property type="entry name" value="GerE"/>
    <property type="match status" value="1"/>
</dbReference>
<dbReference type="RefSeq" id="WP_354150959.1">
    <property type="nucleotide sequence ID" value="NZ_JBEPMN010000003.1"/>
</dbReference>
<dbReference type="PRINTS" id="PR00038">
    <property type="entry name" value="HTHLUXR"/>
</dbReference>
<dbReference type="PROSITE" id="PS00622">
    <property type="entry name" value="HTH_LUXR_1"/>
    <property type="match status" value="1"/>
</dbReference>
<dbReference type="InterPro" id="IPR016032">
    <property type="entry name" value="Sig_transdc_resp-reg_C-effctor"/>
</dbReference>
<evidence type="ECO:0000313" key="2">
    <source>
        <dbReference type="EMBL" id="MET3661082.1"/>
    </source>
</evidence>
<dbReference type="EMBL" id="JBEPMN010000003">
    <property type="protein sequence ID" value="MET3661082.1"/>
    <property type="molecule type" value="Genomic_DNA"/>
</dbReference>
<feature type="domain" description="HTH luxR-type" evidence="1">
    <location>
        <begin position="318"/>
        <end position="345"/>
    </location>
</feature>
<organism evidence="2 3">
    <name type="scientific">Aquamicrobium ahrensii</name>
    <dbReference type="NCBI Taxonomy" id="469551"/>
    <lineage>
        <taxon>Bacteria</taxon>
        <taxon>Pseudomonadati</taxon>
        <taxon>Pseudomonadota</taxon>
        <taxon>Alphaproteobacteria</taxon>
        <taxon>Hyphomicrobiales</taxon>
        <taxon>Phyllobacteriaceae</taxon>
        <taxon>Aquamicrobium</taxon>
    </lineage>
</organism>
<dbReference type="GO" id="GO:0003677">
    <property type="term" value="F:DNA binding"/>
    <property type="evidence" value="ECO:0007669"/>
    <property type="project" value="UniProtKB-KW"/>
</dbReference>
<keyword evidence="2" id="KW-0238">DNA-binding</keyword>